<evidence type="ECO:0000313" key="9">
    <source>
        <dbReference type="Proteomes" id="UP000246352"/>
    </source>
</evidence>
<evidence type="ECO:0000259" key="7">
    <source>
        <dbReference type="Pfam" id="PF25989"/>
    </source>
</evidence>
<name>A0A317PRR4_9HYPH</name>
<feature type="region of interest" description="Disordered" evidence="3">
    <location>
        <begin position="394"/>
        <end position="422"/>
    </location>
</feature>
<keyword evidence="9" id="KW-1185">Reference proteome</keyword>
<sequence>MQQQFLRLTTLAILALMAAHPVLAADTAPAPAAAADPAASYVTVSEATRSEIVSNIPVSGTLVPREEVLVNAQISGYAIEEINVDIGETVAEGDVLAVINDSTLAAQLAQANSELARANAAVSQARNQIASTSSALSEAQAQLERTEQLKDSGNTTQALLDQSKSAAAAARAAASSAEDGLSIAQAQVAQAQSQRDLADLNLSRTRIKAPVSGVISARNAKIGAIVAASGEPLFRIVRDGEIELEAEVIETALGLIDVGDPVHAAVAGHQADKLDGKVRLISPTVDQTTRLGVIRVSLDTGSMLRAGTFASATVEVDRHDGITVPSSAVVTASDGQTVQVVKDGTVERRDVRAGILTEDGRREIVSGLEAGETVITRAGAFFRNGDKVQIVASSSDTAPASVPSAPKEEAAPLGTPAEGAAQ</sequence>
<dbReference type="PANTHER" id="PTHR30469:SF15">
    <property type="entry name" value="HLYD FAMILY OF SECRETION PROTEINS"/>
    <property type="match status" value="1"/>
</dbReference>
<dbReference type="Pfam" id="PF25917">
    <property type="entry name" value="BSH_RND"/>
    <property type="match status" value="1"/>
</dbReference>
<dbReference type="EMBL" id="QGTR01000001">
    <property type="protein sequence ID" value="PWW03859.1"/>
    <property type="molecule type" value="Genomic_DNA"/>
</dbReference>
<evidence type="ECO:0000259" key="5">
    <source>
        <dbReference type="Pfam" id="PF25917"/>
    </source>
</evidence>
<feature type="domain" description="YknX-like C-terminal permuted SH3-like" evidence="7">
    <location>
        <begin position="321"/>
        <end position="390"/>
    </location>
</feature>
<organism evidence="8 9">
    <name type="scientific">Hoeflea marina</name>
    <dbReference type="NCBI Taxonomy" id="274592"/>
    <lineage>
        <taxon>Bacteria</taxon>
        <taxon>Pseudomonadati</taxon>
        <taxon>Pseudomonadota</taxon>
        <taxon>Alphaproteobacteria</taxon>
        <taxon>Hyphomicrobiales</taxon>
        <taxon>Rhizobiaceae</taxon>
        <taxon>Hoeflea</taxon>
    </lineage>
</organism>
<dbReference type="Pfam" id="PF25989">
    <property type="entry name" value="YknX_C"/>
    <property type="match status" value="1"/>
</dbReference>
<feature type="chain" id="PRO_5016390402" evidence="4">
    <location>
        <begin position="25"/>
        <end position="422"/>
    </location>
</feature>
<reference evidence="8 9" key="1">
    <citation type="submission" date="2018-05" db="EMBL/GenBank/DDBJ databases">
        <title>Genomic Encyclopedia of Type Strains, Phase IV (KMG-IV): sequencing the most valuable type-strain genomes for metagenomic binning, comparative biology and taxonomic classification.</title>
        <authorList>
            <person name="Goeker M."/>
        </authorList>
    </citation>
    <scope>NUCLEOTIDE SEQUENCE [LARGE SCALE GENOMIC DNA]</scope>
    <source>
        <strain evidence="8 9">DSM 16791</strain>
    </source>
</reference>
<protein>
    <submittedName>
        <fullName evidence="8">RND family efflux transporter MFP subunit</fullName>
    </submittedName>
</protein>
<dbReference type="GO" id="GO:0015562">
    <property type="term" value="F:efflux transmembrane transporter activity"/>
    <property type="evidence" value="ECO:0007669"/>
    <property type="project" value="TreeGrafter"/>
</dbReference>
<feature type="coiled-coil region" evidence="2">
    <location>
        <begin position="108"/>
        <end position="149"/>
    </location>
</feature>
<dbReference type="InterPro" id="IPR058625">
    <property type="entry name" value="MdtA-like_BSH"/>
</dbReference>
<evidence type="ECO:0000256" key="2">
    <source>
        <dbReference type="SAM" id="Coils"/>
    </source>
</evidence>
<dbReference type="InterPro" id="IPR058792">
    <property type="entry name" value="Beta-barrel_RND_2"/>
</dbReference>
<dbReference type="NCBIfam" id="TIGR01730">
    <property type="entry name" value="RND_mfp"/>
    <property type="match status" value="1"/>
</dbReference>
<dbReference type="GO" id="GO:1990281">
    <property type="term" value="C:efflux pump complex"/>
    <property type="evidence" value="ECO:0007669"/>
    <property type="project" value="TreeGrafter"/>
</dbReference>
<dbReference type="InterPro" id="IPR058637">
    <property type="entry name" value="YknX-like_C"/>
</dbReference>
<dbReference type="InterPro" id="IPR006143">
    <property type="entry name" value="RND_pump_MFP"/>
</dbReference>
<comment type="caution">
    <text evidence="8">The sequence shown here is derived from an EMBL/GenBank/DDBJ whole genome shotgun (WGS) entry which is preliminary data.</text>
</comment>
<evidence type="ECO:0000256" key="4">
    <source>
        <dbReference type="SAM" id="SignalP"/>
    </source>
</evidence>
<feature type="domain" description="CusB-like beta-barrel" evidence="6">
    <location>
        <begin position="244"/>
        <end position="314"/>
    </location>
</feature>
<dbReference type="Gene3D" id="2.40.30.170">
    <property type="match status" value="1"/>
</dbReference>
<evidence type="ECO:0000256" key="3">
    <source>
        <dbReference type="SAM" id="MobiDB-lite"/>
    </source>
</evidence>
<feature type="signal peptide" evidence="4">
    <location>
        <begin position="1"/>
        <end position="24"/>
    </location>
</feature>
<dbReference type="Gene3D" id="2.40.50.100">
    <property type="match status" value="1"/>
</dbReference>
<evidence type="ECO:0000259" key="6">
    <source>
        <dbReference type="Pfam" id="PF25954"/>
    </source>
</evidence>
<dbReference type="PANTHER" id="PTHR30469">
    <property type="entry name" value="MULTIDRUG RESISTANCE PROTEIN MDTA"/>
    <property type="match status" value="1"/>
</dbReference>
<dbReference type="Proteomes" id="UP000246352">
    <property type="component" value="Unassembled WGS sequence"/>
</dbReference>
<dbReference type="Pfam" id="PF25954">
    <property type="entry name" value="Beta-barrel_RND_2"/>
    <property type="match status" value="1"/>
</dbReference>
<feature type="domain" description="Multidrug resistance protein MdtA-like barrel-sandwich hybrid" evidence="5">
    <location>
        <begin position="67"/>
        <end position="229"/>
    </location>
</feature>
<accession>A0A317PRR4</accession>
<gene>
    <name evidence="8" type="ORF">DFR52_101548</name>
</gene>
<dbReference type="SUPFAM" id="SSF111369">
    <property type="entry name" value="HlyD-like secretion proteins"/>
    <property type="match status" value="1"/>
</dbReference>
<dbReference type="Gene3D" id="2.40.420.20">
    <property type="match status" value="1"/>
</dbReference>
<evidence type="ECO:0000313" key="8">
    <source>
        <dbReference type="EMBL" id="PWW03859.1"/>
    </source>
</evidence>
<keyword evidence="2" id="KW-0175">Coiled coil</keyword>
<evidence type="ECO:0000256" key="1">
    <source>
        <dbReference type="ARBA" id="ARBA00009477"/>
    </source>
</evidence>
<comment type="similarity">
    <text evidence="1">Belongs to the membrane fusion protein (MFP) (TC 8.A.1) family.</text>
</comment>
<dbReference type="RefSeq" id="WP_210205752.1">
    <property type="nucleotide sequence ID" value="NZ_QGTR01000001.1"/>
</dbReference>
<dbReference type="Gene3D" id="1.10.287.470">
    <property type="entry name" value="Helix hairpin bin"/>
    <property type="match status" value="1"/>
</dbReference>
<dbReference type="AlphaFoldDB" id="A0A317PRR4"/>
<proteinExistence type="inferred from homology"/>
<keyword evidence="4" id="KW-0732">Signal</keyword>